<comment type="caution">
    <text evidence="2">The sequence shown here is derived from an EMBL/GenBank/DDBJ whole genome shotgun (WGS) entry which is preliminary data.</text>
</comment>
<dbReference type="EMBL" id="BPLQ01010733">
    <property type="protein sequence ID" value="GIY53007.1"/>
    <property type="molecule type" value="Genomic_DNA"/>
</dbReference>
<name>A0AAV4U5N2_9ARAC</name>
<gene>
    <name evidence="2" type="ORF">CDAR_182271</name>
</gene>
<accession>A0AAV4U5N2</accession>
<dbReference type="Proteomes" id="UP001054837">
    <property type="component" value="Unassembled WGS sequence"/>
</dbReference>
<reference evidence="2 3" key="1">
    <citation type="submission" date="2021-06" db="EMBL/GenBank/DDBJ databases">
        <title>Caerostris darwini draft genome.</title>
        <authorList>
            <person name="Kono N."/>
            <person name="Arakawa K."/>
        </authorList>
    </citation>
    <scope>NUCLEOTIDE SEQUENCE [LARGE SCALE GENOMIC DNA]</scope>
</reference>
<evidence type="ECO:0000256" key="1">
    <source>
        <dbReference type="SAM" id="MobiDB-lite"/>
    </source>
</evidence>
<organism evidence="2 3">
    <name type="scientific">Caerostris darwini</name>
    <dbReference type="NCBI Taxonomy" id="1538125"/>
    <lineage>
        <taxon>Eukaryota</taxon>
        <taxon>Metazoa</taxon>
        <taxon>Ecdysozoa</taxon>
        <taxon>Arthropoda</taxon>
        <taxon>Chelicerata</taxon>
        <taxon>Arachnida</taxon>
        <taxon>Araneae</taxon>
        <taxon>Araneomorphae</taxon>
        <taxon>Entelegynae</taxon>
        <taxon>Araneoidea</taxon>
        <taxon>Araneidae</taxon>
        <taxon>Caerostris</taxon>
    </lineage>
</organism>
<sequence>MLQQSQSVDPILQSTQSVDPIPQSTQSVDPIPQSTQSMDPILQSTQSVNPILQSTQSVDPIPQSTQSMDPILQSTQSVDLIIAGGPPTFQTSRSRFSRYLPSSKIPRPPFLRVSSEKKIASPILPFEQKNAARIKTFVPQEDTEKARVGGLPITESSLLPKTTSVYPFWFLIM</sequence>
<keyword evidence="3" id="KW-1185">Reference proteome</keyword>
<evidence type="ECO:0000313" key="2">
    <source>
        <dbReference type="EMBL" id="GIY53007.1"/>
    </source>
</evidence>
<proteinExistence type="predicted"/>
<feature type="region of interest" description="Disordered" evidence="1">
    <location>
        <begin position="1"/>
        <end position="38"/>
    </location>
</feature>
<protein>
    <submittedName>
        <fullName evidence="2">Uncharacterized protein</fullName>
    </submittedName>
</protein>
<dbReference type="AlphaFoldDB" id="A0AAV4U5N2"/>
<evidence type="ECO:0000313" key="3">
    <source>
        <dbReference type="Proteomes" id="UP001054837"/>
    </source>
</evidence>